<proteinExistence type="predicted"/>
<accession>A0A450T783</accession>
<sequence>MPGSGSASTFWLNINNIKLKWRHVLECLFVVIEQKIHRPTDSVRRASQWDPACCDDAADFGYDAFFLICNAYLWEDVACDCWHFFYPFCDALSGFFGLS</sequence>
<organism evidence="1">
    <name type="scientific">Candidatus Kentrum sp. DK</name>
    <dbReference type="NCBI Taxonomy" id="2126562"/>
    <lineage>
        <taxon>Bacteria</taxon>
        <taxon>Pseudomonadati</taxon>
        <taxon>Pseudomonadota</taxon>
        <taxon>Gammaproteobacteria</taxon>
        <taxon>Candidatus Kentrum</taxon>
    </lineage>
</organism>
<dbReference type="EMBL" id="CAADEX010000110">
    <property type="protein sequence ID" value="VFJ62418.1"/>
    <property type="molecule type" value="Genomic_DNA"/>
</dbReference>
<dbReference type="AlphaFoldDB" id="A0A450T783"/>
<reference evidence="1" key="1">
    <citation type="submission" date="2019-02" db="EMBL/GenBank/DDBJ databases">
        <authorList>
            <person name="Gruber-Vodicka R. H."/>
            <person name="Seah K. B. B."/>
        </authorList>
    </citation>
    <scope>NUCLEOTIDE SEQUENCE</scope>
    <source>
        <strain evidence="1">BECK_DK47</strain>
    </source>
</reference>
<gene>
    <name evidence="1" type="ORF">BECKDK2373B_GA0170837_11105</name>
</gene>
<protein>
    <submittedName>
        <fullName evidence="1">Uncharacterized protein</fullName>
    </submittedName>
</protein>
<name>A0A450T783_9GAMM</name>
<evidence type="ECO:0000313" key="1">
    <source>
        <dbReference type="EMBL" id="VFJ62418.1"/>
    </source>
</evidence>